<organism evidence="2 3">
    <name type="scientific">Riccia sorocarpa</name>
    <dbReference type="NCBI Taxonomy" id="122646"/>
    <lineage>
        <taxon>Eukaryota</taxon>
        <taxon>Viridiplantae</taxon>
        <taxon>Streptophyta</taxon>
        <taxon>Embryophyta</taxon>
        <taxon>Marchantiophyta</taxon>
        <taxon>Marchantiopsida</taxon>
        <taxon>Marchantiidae</taxon>
        <taxon>Marchantiales</taxon>
        <taxon>Ricciaceae</taxon>
        <taxon>Riccia</taxon>
    </lineage>
</organism>
<evidence type="ECO:0000256" key="1">
    <source>
        <dbReference type="SAM" id="MobiDB-lite"/>
    </source>
</evidence>
<dbReference type="Proteomes" id="UP001633002">
    <property type="component" value="Unassembled WGS sequence"/>
</dbReference>
<evidence type="ECO:0000313" key="2">
    <source>
        <dbReference type="EMBL" id="KAL3692900.1"/>
    </source>
</evidence>
<dbReference type="AlphaFoldDB" id="A0ABD3HS34"/>
<dbReference type="EMBL" id="JBJQOH010000003">
    <property type="protein sequence ID" value="KAL3692900.1"/>
    <property type="molecule type" value="Genomic_DNA"/>
</dbReference>
<evidence type="ECO:0000313" key="3">
    <source>
        <dbReference type="Proteomes" id="UP001633002"/>
    </source>
</evidence>
<sequence>MINGVLRKQNSYKLLERECIKRALNSGFFGVFQKDTAHYLSHPEAASTGAPRKAPAATGETGSEKERAISRDVKASQRHEAERMAAAKTAKSSEDKGKSVDEDPSKKKPSVPTQAPREKLLGSSIAVEKARLSHESKTDSGKRKRESQVTPPPPPKVPSLWQQKPAKTRRMVLPIRIKILQEEFER</sequence>
<gene>
    <name evidence="2" type="ORF">R1sor_006551</name>
</gene>
<keyword evidence="3" id="KW-1185">Reference proteome</keyword>
<feature type="compositionally biased region" description="Basic and acidic residues" evidence="1">
    <location>
        <begin position="62"/>
        <end position="106"/>
    </location>
</feature>
<comment type="caution">
    <text evidence="2">The sequence shown here is derived from an EMBL/GenBank/DDBJ whole genome shotgun (WGS) entry which is preliminary data.</text>
</comment>
<accession>A0ABD3HS34</accession>
<name>A0ABD3HS34_9MARC</name>
<proteinExistence type="predicted"/>
<reference evidence="2 3" key="1">
    <citation type="submission" date="2024-09" db="EMBL/GenBank/DDBJ databases">
        <title>Chromosome-scale assembly of Riccia sorocarpa.</title>
        <authorList>
            <person name="Paukszto L."/>
        </authorList>
    </citation>
    <scope>NUCLEOTIDE SEQUENCE [LARGE SCALE GENOMIC DNA]</scope>
    <source>
        <strain evidence="2">LP-2024</strain>
        <tissue evidence="2">Aerial parts of the thallus</tissue>
    </source>
</reference>
<protein>
    <submittedName>
        <fullName evidence="2">Uncharacterized protein</fullName>
    </submittedName>
</protein>
<feature type="compositionally biased region" description="Basic and acidic residues" evidence="1">
    <location>
        <begin position="128"/>
        <end position="141"/>
    </location>
</feature>
<feature type="region of interest" description="Disordered" evidence="1">
    <location>
        <begin position="43"/>
        <end position="167"/>
    </location>
</feature>